<evidence type="ECO:0000256" key="4">
    <source>
        <dbReference type="ARBA" id="ARBA00022989"/>
    </source>
</evidence>
<evidence type="ECO:0000256" key="3">
    <source>
        <dbReference type="ARBA" id="ARBA00022692"/>
    </source>
</evidence>
<comment type="caution">
    <text evidence="7">The sequence shown here is derived from an EMBL/GenBank/DDBJ whole genome shotgun (WGS) entry which is preliminary data.</text>
</comment>
<keyword evidence="4 6" id="KW-1133">Transmembrane helix</keyword>
<dbReference type="Proteomes" id="UP001226434">
    <property type="component" value="Unassembled WGS sequence"/>
</dbReference>
<keyword evidence="2" id="KW-1003">Cell membrane</keyword>
<sequence>MPRLISYMKILDWYILKNFLVTFLFTIVTITTIAVVIDVSEKTDDFVRSGLSFGGIVTKYYFGFVPFIVSMIFPLIVFIAIIFFTSKMAARTETVAILASGIPYNRMLRPYFMGGILLAVILWLMMAFVIPRAQEIRSNFQTTYIDRNSGYVPGGTNNSSDFYFRADSNTFVGLRYYDTARKAANSFFLEKIRNNSVYYNLRGDNMHWDTASKKWIADRVQERTIDGLHEKLTTHDTMVLKLNVLPKDLRKDEYLKDKLTTPELRAFIKAEQQRGGEGLNNYIVELHHRNATPVAILILTVIGVSVAARKTRGGSGLNLAIGIVMAASFVVMDKFSTVFSTKGNLHPMLAAWIPNIIYSFAAFWLYKRAPK</sequence>
<feature type="transmembrane region" description="Helical" evidence="6">
    <location>
        <begin position="344"/>
        <end position="366"/>
    </location>
</feature>
<feature type="transmembrane region" description="Helical" evidence="6">
    <location>
        <begin position="20"/>
        <end position="40"/>
    </location>
</feature>
<keyword evidence="8" id="KW-1185">Reference proteome</keyword>
<dbReference type="RefSeq" id="WP_282336311.1">
    <property type="nucleotide sequence ID" value="NZ_JASBRG010000007.1"/>
</dbReference>
<feature type="transmembrane region" description="Helical" evidence="6">
    <location>
        <begin position="111"/>
        <end position="130"/>
    </location>
</feature>
<organism evidence="7 8">
    <name type="scientific">Pinibacter soli</name>
    <dbReference type="NCBI Taxonomy" id="3044211"/>
    <lineage>
        <taxon>Bacteria</taxon>
        <taxon>Pseudomonadati</taxon>
        <taxon>Bacteroidota</taxon>
        <taxon>Chitinophagia</taxon>
        <taxon>Chitinophagales</taxon>
        <taxon>Chitinophagaceae</taxon>
        <taxon>Pinibacter</taxon>
    </lineage>
</organism>
<feature type="transmembrane region" description="Helical" evidence="6">
    <location>
        <begin position="291"/>
        <end position="308"/>
    </location>
</feature>
<evidence type="ECO:0000256" key="6">
    <source>
        <dbReference type="SAM" id="Phobius"/>
    </source>
</evidence>
<protein>
    <submittedName>
        <fullName evidence="7">LptF/LptG family permease</fullName>
    </submittedName>
</protein>
<feature type="transmembrane region" description="Helical" evidence="6">
    <location>
        <begin position="60"/>
        <end position="84"/>
    </location>
</feature>
<keyword evidence="5 6" id="KW-0472">Membrane</keyword>
<dbReference type="PANTHER" id="PTHR33529">
    <property type="entry name" value="SLR0882 PROTEIN-RELATED"/>
    <property type="match status" value="1"/>
</dbReference>
<evidence type="ECO:0000256" key="2">
    <source>
        <dbReference type="ARBA" id="ARBA00022475"/>
    </source>
</evidence>
<evidence type="ECO:0000256" key="1">
    <source>
        <dbReference type="ARBA" id="ARBA00004651"/>
    </source>
</evidence>
<evidence type="ECO:0000256" key="5">
    <source>
        <dbReference type="ARBA" id="ARBA00023136"/>
    </source>
</evidence>
<gene>
    <name evidence="7" type="ORF">QJ048_20550</name>
</gene>
<evidence type="ECO:0000313" key="8">
    <source>
        <dbReference type="Proteomes" id="UP001226434"/>
    </source>
</evidence>
<feature type="transmembrane region" description="Helical" evidence="6">
    <location>
        <begin position="315"/>
        <end position="332"/>
    </location>
</feature>
<dbReference type="Pfam" id="PF03739">
    <property type="entry name" value="LptF_LptG"/>
    <property type="match status" value="1"/>
</dbReference>
<dbReference type="EMBL" id="JASBRG010000007">
    <property type="protein sequence ID" value="MDI3322192.1"/>
    <property type="molecule type" value="Genomic_DNA"/>
</dbReference>
<reference evidence="7 8" key="1">
    <citation type="submission" date="2023-05" db="EMBL/GenBank/DDBJ databases">
        <title>Genome sequence of Pinibacter sp. MAH-24.</title>
        <authorList>
            <person name="Huq M.A."/>
        </authorList>
    </citation>
    <scope>NUCLEOTIDE SEQUENCE [LARGE SCALE GENOMIC DNA]</scope>
    <source>
        <strain evidence="7 8">MAH-24</strain>
    </source>
</reference>
<evidence type="ECO:0000313" key="7">
    <source>
        <dbReference type="EMBL" id="MDI3322192.1"/>
    </source>
</evidence>
<dbReference type="PANTHER" id="PTHR33529:SF8">
    <property type="entry name" value="PERMEASE, YJGP_YJGQ FAMILY"/>
    <property type="match status" value="1"/>
</dbReference>
<comment type="subcellular location">
    <subcellularLocation>
        <location evidence="1">Cell membrane</location>
        <topology evidence="1">Multi-pass membrane protein</topology>
    </subcellularLocation>
</comment>
<accession>A0ABT6RHZ1</accession>
<proteinExistence type="predicted"/>
<name>A0ABT6RHZ1_9BACT</name>
<dbReference type="InterPro" id="IPR005495">
    <property type="entry name" value="LptG/LptF_permease"/>
</dbReference>
<keyword evidence="3 6" id="KW-0812">Transmembrane</keyword>